<proteinExistence type="predicted"/>
<organism evidence="2 3">
    <name type="scientific">Flavobacterium frigidarium</name>
    <dbReference type="NCBI Taxonomy" id="99286"/>
    <lineage>
        <taxon>Bacteria</taxon>
        <taxon>Pseudomonadati</taxon>
        <taxon>Bacteroidota</taxon>
        <taxon>Flavobacteriia</taxon>
        <taxon>Flavobacteriales</taxon>
        <taxon>Flavobacteriaceae</taxon>
        <taxon>Flavobacterium</taxon>
    </lineage>
</organism>
<protein>
    <submittedName>
        <fullName evidence="2">Uncharacterized protein</fullName>
    </submittedName>
</protein>
<keyword evidence="3" id="KW-1185">Reference proteome</keyword>
<keyword evidence="1" id="KW-0812">Transmembrane</keyword>
<evidence type="ECO:0000256" key="1">
    <source>
        <dbReference type="SAM" id="Phobius"/>
    </source>
</evidence>
<dbReference type="Proteomes" id="UP001568894">
    <property type="component" value="Unassembled WGS sequence"/>
</dbReference>
<keyword evidence="1" id="KW-1133">Transmembrane helix</keyword>
<evidence type="ECO:0000313" key="2">
    <source>
        <dbReference type="EMBL" id="MEZ7515748.1"/>
    </source>
</evidence>
<reference evidence="2 3" key="1">
    <citation type="submission" date="2023-05" db="EMBL/GenBank/DDBJ databases">
        <title>Adaptations of aquatic viruses from atmosphere-close ecosystems of the Central Arctic Ocean.</title>
        <authorList>
            <person name="Rahlff J."/>
            <person name="Holmfeldt K."/>
        </authorList>
    </citation>
    <scope>NUCLEOTIDE SEQUENCE [LARGE SCALE GENOMIC DNA]</scope>
    <source>
        <strain evidence="2 3">Arc14</strain>
    </source>
</reference>
<feature type="transmembrane region" description="Helical" evidence="1">
    <location>
        <begin position="53"/>
        <end position="71"/>
    </location>
</feature>
<dbReference type="RefSeq" id="WP_371570350.1">
    <property type="nucleotide sequence ID" value="NZ_JASMRN010000008.1"/>
</dbReference>
<dbReference type="EMBL" id="JASMRN010000008">
    <property type="protein sequence ID" value="MEZ7515748.1"/>
    <property type="molecule type" value="Genomic_DNA"/>
</dbReference>
<comment type="caution">
    <text evidence="2">The sequence shown here is derived from an EMBL/GenBank/DDBJ whole genome shotgun (WGS) entry which is preliminary data.</text>
</comment>
<accession>A0ABV4KH20</accession>
<keyword evidence="1" id="KW-0472">Membrane</keyword>
<evidence type="ECO:0000313" key="3">
    <source>
        <dbReference type="Proteomes" id="UP001568894"/>
    </source>
</evidence>
<gene>
    <name evidence="2" type="ORF">QO192_10700</name>
</gene>
<sequence>MKEFKLEDNPKITTGFVTPDNYFEDFSAKFMQNLPLNEAPEVKVIPLYKRRSTIISLIAAVFVIALMLPIFNQSPAVTTSAEIDQASLENYLSYQTNMSQYDLINSLETEDLENLNETTTTALEQETIEDLLVDNGNLEHYIME</sequence>
<name>A0ABV4KH20_9FLAO</name>